<dbReference type="AlphaFoldDB" id="A0A644UEL9"/>
<dbReference type="PANTHER" id="PTHR11102">
    <property type="entry name" value="SEL-1-LIKE PROTEIN"/>
    <property type="match status" value="1"/>
</dbReference>
<dbReference type="Gene3D" id="1.25.40.10">
    <property type="entry name" value="Tetratricopeptide repeat domain"/>
    <property type="match status" value="2"/>
</dbReference>
<dbReference type="PROSITE" id="PS50005">
    <property type="entry name" value="TPR"/>
    <property type="match status" value="1"/>
</dbReference>
<sequence length="492" mass="56972">MKKIFIYCCICIVFILSGNNLCLAQKGSLKKARKYLKPFWMNMQFFDKTSSESCLQFEKAIEEYKKCINSEIKKIDEAYQELGVLLYTGPEYLKNYDEAIHYLETSQKIFADKKQTLARKQLQASCFNHIGNIYCIKEDFKTAFTYYEKAANLAPYYNSDLAKMYWLGLGVEQDFNIAKTLYREASKAGNLNWNKLYAIDYQKTNEDDSTISTYLEYIYSTSINESSNTWMSLLVKAADMNYPPAQIDLWNIKYKYSEEPDKGLHYLEKAIAQNYIPAITEFGSSFIKFNGISYKISNFSEAEKWLKQAAIEGDPLAQFNLGLTYYYQNGNFLPSSEYLNTALFWFTESNKQGVMGSQYFIDVIKNGLSAKSQGQNFLTDLIKIKETQKSTNQTTNKSNKSNFKPNSRVISTTNSREYEYHSSTICYKGEENSNLYIYRNQFEYRASWVFDKKGLEKAATMPIHIGGLSINGEQLSCHVLNFGVPWYFNYNK</sequence>
<feature type="region of interest" description="Disordered" evidence="1">
    <location>
        <begin position="389"/>
        <end position="408"/>
    </location>
</feature>
<dbReference type="EMBL" id="VSSQ01000105">
    <property type="protein sequence ID" value="MPL77321.1"/>
    <property type="molecule type" value="Genomic_DNA"/>
</dbReference>
<feature type="compositionally biased region" description="Low complexity" evidence="1">
    <location>
        <begin position="389"/>
        <end position="407"/>
    </location>
</feature>
<dbReference type="PANTHER" id="PTHR11102:SF160">
    <property type="entry name" value="ERAD-ASSOCIATED E3 UBIQUITIN-PROTEIN LIGASE COMPONENT HRD3"/>
    <property type="match status" value="1"/>
</dbReference>
<dbReference type="SMART" id="SM00028">
    <property type="entry name" value="TPR"/>
    <property type="match status" value="2"/>
</dbReference>
<accession>A0A644UEL9</accession>
<organism evidence="2">
    <name type="scientific">bioreactor metagenome</name>
    <dbReference type="NCBI Taxonomy" id="1076179"/>
    <lineage>
        <taxon>unclassified sequences</taxon>
        <taxon>metagenomes</taxon>
        <taxon>ecological metagenomes</taxon>
    </lineage>
</organism>
<comment type="caution">
    <text evidence="2">The sequence shown here is derived from an EMBL/GenBank/DDBJ whole genome shotgun (WGS) entry which is preliminary data.</text>
</comment>
<dbReference type="SMART" id="SM00671">
    <property type="entry name" value="SEL1"/>
    <property type="match status" value="2"/>
</dbReference>
<reference evidence="2" key="1">
    <citation type="submission" date="2019-08" db="EMBL/GenBank/DDBJ databases">
        <authorList>
            <person name="Kucharzyk K."/>
            <person name="Murdoch R.W."/>
            <person name="Higgins S."/>
            <person name="Loffler F."/>
        </authorList>
    </citation>
    <scope>NUCLEOTIDE SEQUENCE</scope>
</reference>
<proteinExistence type="predicted"/>
<dbReference type="InterPro" id="IPR050767">
    <property type="entry name" value="Sel1_AlgK"/>
</dbReference>
<evidence type="ECO:0008006" key="3">
    <source>
        <dbReference type="Google" id="ProtNLM"/>
    </source>
</evidence>
<dbReference type="InterPro" id="IPR006597">
    <property type="entry name" value="Sel1-like"/>
</dbReference>
<evidence type="ECO:0000313" key="2">
    <source>
        <dbReference type="EMBL" id="MPL77321.1"/>
    </source>
</evidence>
<dbReference type="Pfam" id="PF08238">
    <property type="entry name" value="Sel1"/>
    <property type="match status" value="6"/>
</dbReference>
<protein>
    <recommendedName>
        <fullName evidence="3">Secretory immunoglobulin A-binding protein EsiB</fullName>
    </recommendedName>
</protein>
<dbReference type="SUPFAM" id="SSF81901">
    <property type="entry name" value="HCP-like"/>
    <property type="match status" value="1"/>
</dbReference>
<dbReference type="InterPro" id="IPR019734">
    <property type="entry name" value="TPR_rpt"/>
</dbReference>
<name>A0A644UEL9_9ZZZZ</name>
<gene>
    <name evidence="2" type="ORF">SDC9_23176</name>
</gene>
<dbReference type="InterPro" id="IPR011990">
    <property type="entry name" value="TPR-like_helical_dom_sf"/>
</dbReference>
<evidence type="ECO:0000256" key="1">
    <source>
        <dbReference type="SAM" id="MobiDB-lite"/>
    </source>
</evidence>